<feature type="domain" description="Ketopantoate reductase N-terminal" evidence="1">
    <location>
        <begin position="4"/>
        <end position="87"/>
    </location>
</feature>
<keyword evidence="3" id="KW-1185">Reference proteome</keyword>
<proteinExistence type="predicted"/>
<name>A0A448YLI1_BRENA</name>
<reference evidence="2 3" key="1">
    <citation type="submission" date="2018-12" db="EMBL/GenBank/DDBJ databases">
        <authorList>
            <person name="Tiukova I."/>
            <person name="Dainat J."/>
        </authorList>
    </citation>
    <scope>NUCLEOTIDE SEQUENCE [LARGE SCALE GENOMIC DNA]</scope>
</reference>
<organism evidence="2 3">
    <name type="scientific">Brettanomyces naardenensis</name>
    <name type="common">Yeast</name>
    <dbReference type="NCBI Taxonomy" id="13370"/>
    <lineage>
        <taxon>Eukaryota</taxon>
        <taxon>Fungi</taxon>
        <taxon>Dikarya</taxon>
        <taxon>Ascomycota</taxon>
        <taxon>Saccharomycotina</taxon>
        <taxon>Pichiomycetes</taxon>
        <taxon>Pichiales</taxon>
        <taxon>Pichiaceae</taxon>
        <taxon>Brettanomyces</taxon>
    </lineage>
</organism>
<evidence type="ECO:0000313" key="3">
    <source>
        <dbReference type="Proteomes" id="UP000290900"/>
    </source>
</evidence>
<dbReference type="InterPro" id="IPR036188">
    <property type="entry name" value="FAD/NAD-bd_sf"/>
</dbReference>
<evidence type="ECO:0000259" key="1">
    <source>
        <dbReference type="Pfam" id="PF02558"/>
    </source>
</evidence>
<dbReference type="Proteomes" id="UP000290900">
    <property type="component" value="Unassembled WGS sequence"/>
</dbReference>
<evidence type="ECO:0000313" key="2">
    <source>
        <dbReference type="EMBL" id="VEU21809.1"/>
    </source>
</evidence>
<dbReference type="OrthoDB" id="3753531at2759"/>
<protein>
    <submittedName>
        <fullName evidence="2">DEKNAAC102356</fullName>
    </submittedName>
</protein>
<dbReference type="SUPFAM" id="SSF51905">
    <property type="entry name" value="FAD/NAD(P)-binding domain"/>
    <property type="match status" value="1"/>
</dbReference>
<dbReference type="InterPro" id="IPR013332">
    <property type="entry name" value="KPR_N"/>
</dbReference>
<dbReference type="Pfam" id="PF02558">
    <property type="entry name" value="ApbA"/>
    <property type="match status" value="1"/>
</dbReference>
<dbReference type="EMBL" id="CAACVR010000012">
    <property type="protein sequence ID" value="VEU21809.1"/>
    <property type="molecule type" value="Genomic_DNA"/>
</dbReference>
<dbReference type="InParanoid" id="A0A448YLI1"/>
<dbReference type="Gene3D" id="3.40.50.720">
    <property type="entry name" value="NAD(P)-binding Rossmann-like Domain"/>
    <property type="match status" value="1"/>
</dbReference>
<accession>A0A448YLI1</accession>
<dbReference type="AlphaFoldDB" id="A0A448YLI1"/>
<sequence length="334" mass="36715">MSSVLIVGAGSMGLTTGYHLQLAGANVTFLVRPHHTELSRPQLLYLLNDNTVKKYTGYKYITDPAKIADSHYDYVVITLDAANLESETGTKLTKTLGQGVSKDTKIILGTVGLGTRPWFLKTSGLAPDRVTNGALGVLAYSPKEAKLTVHGKVDEEALNNSDQAFVYRSPNSFVVDDIAPQVAKGFSQLYDRNGISKCLVKPAEEYAASYDAFPIVLATLGLLSWPRFEEIDVKSDLWKLTTTALKEATELDIHGESGKELASKITEKSLLEMYLTSQKASLPLDTVDFDRYHHGGKVNKQNRGLLRRIIEEGDREGKDLAAVKKLNLLVNQEK</sequence>
<gene>
    <name evidence="2" type="ORF">BRENAR_LOCUS2541</name>
</gene>